<keyword evidence="2" id="KW-1185">Reference proteome</keyword>
<gene>
    <name evidence="1" type="ORF">DFR59_1182</name>
</gene>
<dbReference type="Proteomes" id="UP000255326">
    <property type="component" value="Unassembled WGS sequence"/>
</dbReference>
<organism evidence="1 2">
    <name type="scientific">Falsibacillus pallidus</name>
    <dbReference type="NCBI Taxonomy" id="493781"/>
    <lineage>
        <taxon>Bacteria</taxon>
        <taxon>Bacillati</taxon>
        <taxon>Bacillota</taxon>
        <taxon>Bacilli</taxon>
        <taxon>Bacillales</taxon>
        <taxon>Bacillaceae</taxon>
        <taxon>Falsibacillus</taxon>
    </lineage>
</organism>
<protein>
    <submittedName>
        <fullName evidence="1">Uncharacterized protein</fullName>
    </submittedName>
</protein>
<dbReference type="EMBL" id="QQAY01000018">
    <property type="protein sequence ID" value="RDI38382.1"/>
    <property type="molecule type" value="Genomic_DNA"/>
</dbReference>
<comment type="caution">
    <text evidence="1">The sequence shown here is derived from an EMBL/GenBank/DDBJ whole genome shotgun (WGS) entry which is preliminary data.</text>
</comment>
<name>A0A370G3R0_9BACI</name>
<evidence type="ECO:0000313" key="2">
    <source>
        <dbReference type="Proteomes" id="UP000255326"/>
    </source>
</evidence>
<dbReference type="AlphaFoldDB" id="A0A370G3R0"/>
<accession>A0A370G3R0</accession>
<evidence type="ECO:0000313" key="1">
    <source>
        <dbReference type="EMBL" id="RDI38382.1"/>
    </source>
</evidence>
<sequence>MCFLEGDFEGARCKAWDSKPSERSVGETKTQTIQFARLAPGYLARSREQGRNHHQGASLDFKMLQIVLLIGN</sequence>
<proteinExistence type="predicted"/>
<reference evidence="1 2" key="1">
    <citation type="submission" date="2018-07" db="EMBL/GenBank/DDBJ databases">
        <title>Genomic Encyclopedia of Type Strains, Phase IV (KMG-IV): sequencing the most valuable type-strain genomes for metagenomic binning, comparative biology and taxonomic classification.</title>
        <authorList>
            <person name="Goeker M."/>
        </authorList>
    </citation>
    <scope>NUCLEOTIDE SEQUENCE [LARGE SCALE GENOMIC DNA]</scope>
    <source>
        <strain evidence="1 2">DSM 25281</strain>
    </source>
</reference>